<evidence type="ECO:0000313" key="3">
    <source>
        <dbReference type="EMBL" id="MDP9822593.1"/>
    </source>
</evidence>
<reference evidence="3 4" key="1">
    <citation type="submission" date="2023-07" db="EMBL/GenBank/DDBJ databases">
        <title>Sequencing the genomes of 1000 actinobacteria strains.</title>
        <authorList>
            <person name="Klenk H.-P."/>
        </authorList>
    </citation>
    <scope>NUCLEOTIDE SEQUENCE [LARGE SCALE GENOMIC DNA]</scope>
    <source>
        <strain evidence="3 4">GD13</strain>
    </source>
</reference>
<gene>
    <name evidence="3" type="ORF">J2S59_002402</name>
</gene>
<dbReference type="Pfam" id="PF07811">
    <property type="entry name" value="TadE"/>
    <property type="match status" value="1"/>
</dbReference>
<dbReference type="EMBL" id="JAUSQM010000001">
    <property type="protein sequence ID" value="MDP9822593.1"/>
    <property type="molecule type" value="Genomic_DNA"/>
</dbReference>
<keyword evidence="4" id="KW-1185">Reference proteome</keyword>
<sequence length="194" mass="20860">MEIRTTSPQERAPSAVMELEHWFLGRGGVARHRHARMEQDNGAAAVEFALVGSVLLLIVFGVLQYGLYFNDSLNLRQGVREAARMAVVKSHSCGSDDNQWAAFECTVREQVNALTGPAQVRVTAPEGWAKGRPLLVCAVVDSGADLGLLPMPNGGVISTKLRMSIEVDDVEPTGAVAMAKASVDPSGDAWAWCR</sequence>
<keyword evidence="1" id="KW-0812">Transmembrane</keyword>
<dbReference type="RefSeq" id="WP_181642000.1">
    <property type="nucleotide sequence ID" value="NZ_CCXJ01000338.1"/>
</dbReference>
<organism evidence="3 4">
    <name type="scientific">Nocardioides massiliensis</name>
    <dbReference type="NCBI Taxonomy" id="1325935"/>
    <lineage>
        <taxon>Bacteria</taxon>
        <taxon>Bacillati</taxon>
        <taxon>Actinomycetota</taxon>
        <taxon>Actinomycetes</taxon>
        <taxon>Propionibacteriales</taxon>
        <taxon>Nocardioidaceae</taxon>
        <taxon>Nocardioides</taxon>
    </lineage>
</organism>
<dbReference type="InterPro" id="IPR012495">
    <property type="entry name" value="TadE-like_dom"/>
</dbReference>
<accession>A0ABT9NQ80</accession>
<evidence type="ECO:0000313" key="4">
    <source>
        <dbReference type="Proteomes" id="UP001240447"/>
    </source>
</evidence>
<name>A0ABT9NQ80_9ACTN</name>
<keyword evidence="1" id="KW-1133">Transmembrane helix</keyword>
<evidence type="ECO:0000259" key="2">
    <source>
        <dbReference type="Pfam" id="PF07811"/>
    </source>
</evidence>
<comment type="caution">
    <text evidence="3">The sequence shown here is derived from an EMBL/GenBank/DDBJ whole genome shotgun (WGS) entry which is preliminary data.</text>
</comment>
<proteinExistence type="predicted"/>
<feature type="domain" description="TadE-like" evidence="2">
    <location>
        <begin position="42"/>
        <end position="84"/>
    </location>
</feature>
<protein>
    <recommendedName>
        <fullName evidence="2">TadE-like domain-containing protein</fullName>
    </recommendedName>
</protein>
<keyword evidence="1" id="KW-0472">Membrane</keyword>
<feature type="transmembrane region" description="Helical" evidence="1">
    <location>
        <begin position="43"/>
        <end position="67"/>
    </location>
</feature>
<dbReference type="Proteomes" id="UP001240447">
    <property type="component" value="Unassembled WGS sequence"/>
</dbReference>
<evidence type="ECO:0000256" key="1">
    <source>
        <dbReference type="SAM" id="Phobius"/>
    </source>
</evidence>